<sequence>MYLEFISAVTEDILSRGHISDRVLDRVIKRHIDMNRHHLHEGKMRHLLEVLRKDFEETPNTFTCGTEFEKKENGLLDTFLPNLEAGEKQVKTQENNDLSLYASLIKDCYSLDYADPLLVSTPLCSPERFDSPTKTTEKYREDDNLEKGISSPGLSEHVSNNTGISEEDFDQIGTAATNKVNNENHENASLSSDKGFHQEVEQAEGSYDGQSKELEDLGRSLSKSLHVSSNTHYTEQHTAASVSDDEF</sequence>
<comment type="caution">
    <text evidence="1">The sequence shown here is derived from an EMBL/GenBank/DDBJ whole genome shotgun (WGS) entry which is preliminary data.</text>
</comment>
<dbReference type="Proteomes" id="UP000805704">
    <property type="component" value="Chromosome 11"/>
</dbReference>
<proteinExistence type="predicted"/>
<gene>
    <name evidence="1" type="primary">SPATA7</name>
    <name evidence="1" type="ORF">GBF38_021578</name>
</gene>
<name>A0ACB7FG79_NIBAL</name>
<evidence type="ECO:0000313" key="1">
    <source>
        <dbReference type="EMBL" id="KAG8013286.1"/>
    </source>
</evidence>
<reference evidence="1" key="1">
    <citation type="submission" date="2020-04" db="EMBL/GenBank/DDBJ databases">
        <title>A chromosome-scale assembly and high-density genetic map of the yellow drum (Nibea albiflora) genome.</title>
        <authorList>
            <person name="Xu D."/>
            <person name="Zhang W."/>
            <person name="Chen R."/>
            <person name="Tan P."/>
            <person name="Wang L."/>
            <person name="Song H."/>
            <person name="Tian L."/>
            <person name="Zhu Q."/>
            <person name="Wang B."/>
        </authorList>
    </citation>
    <scope>NUCLEOTIDE SEQUENCE</scope>
    <source>
        <strain evidence="1">ZJHYS-2018</strain>
    </source>
</reference>
<accession>A0ACB7FG79</accession>
<organism evidence="1 2">
    <name type="scientific">Nibea albiflora</name>
    <name type="common">Yellow drum</name>
    <name type="synonym">Corvina albiflora</name>
    <dbReference type="NCBI Taxonomy" id="240163"/>
    <lineage>
        <taxon>Eukaryota</taxon>
        <taxon>Metazoa</taxon>
        <taxon>Chordata</taxon>
        <taxon>Craniata</taxon>
        <taxon>Vertebrata</taxon>
        <taxon>Euteleostomi</taxon>
        <taxon>Actinopterygii</taxon>
        <taxon>Neopterygii</taxon>
        <taxon>Teleostei</taxon>
        <taxon>Neoteleostei</taxon>
        <taxon>Acanthomorphata</taxon>
        <taxon>Eupercaria</taxon>
        <taxon>Sciaenidae</taxon>
        <taxon>Nibea</taxon>
    </lineage>
</organism>
<dbReference type="EMBL" id="CM024799">
    <property type="protein sequence ID" value="KAG8013286.1"/>
    <property type="molecule type" value="Genomic_DNA"/>
</dbReference>
<evidence type="ECO:0000313" key="2">
    <source>
        <dbReference type="Proteomes" id="UP000805704"/>
    </source>
</evidence>
<protein>
    <submittedName>
        <fullName evidence="1">Spermatogenesis-associated protein 7-like protein</fullName>
    </submittedName>
</protein>
<keyword evidence="2" id="KW-1185">Reference proteome</keyword>